<gene>
    <name evidence="1" type="ORF">Ddye_019981</name>
</gene>
<accession>A0AAD9TYY2</accession>
<reference evidence="1" key="1">
    <citation type="journal article" date="2023" name="Plant J.">
        <title>Genome sequences and population genomics provide insights into the demographic history, inbreeding, and mutation load of two 'living fossil' tree species of Dipteronia.</title>
        <authorList>
            <person name="Feng Y."/>
            <person name="Comes H.P."/>
            <person name="Chen J."/>
            <person name="Zhu S."/>
            <person name="Lu R."/>
            <person name="Zhang X."/>
            <person name="Li P."/>
            <person name="Qiu J."/>
            <person name="Olsen K.M."/>
            <person name="Qiu Y."/>
        </authorList>
    </citation>
    <scope>NUCLEOTIDE SEQUENCE</scope>
    <source>
        <strain evidence="1">KIB01</strain>
    </source>
</reference>
<dbReference type="AlphaFoldDB" id="A0AAD9TYY2"/>
<comment type="caution">
    <text evidence="1">The sequence shown here is derived from an EMBL/GenBank/DDBJ whole genome shotgun (WGS) entry which is preliminary data.</text>
</comment>
<name>A0AAD9TYY2_9ROSI</name>
<keyword evidence="2" id="KW-1185">Reference proteome</keyword>
<protein>
    <submittedName>
        <fullName evidence="1">Uncharacterized protein</fullName>
    </submittedName>
</protein>
<proteinExistence type="predicted"/>
<dbReference type="Proteomes" id="UP001280121">
    <property type="component" value="Unassembled WGS sequence"/>
</dbReference>
<organism evidence="1 2">
    <name type="scientific">Dipteronia dyeriana</name>
    <dbReference type="NCBI Taxonomy" id="168575"/>
    <lineage>
        <taxon>Eukaryota</taxon>
        <taxon>Viridiplantae</taxon>
        <taxon>Streptophyta</taxon>
        <taxon>Embryophyta</taxon>
        <taxon>Tracheophyta</taxon>
        <taxon>Spermatophyta</taxon>
        <taxon>Magnoliopsida</taxon>
        <taxon>eudicotyledons</taxon>
        <taxon>Gunneridae</taxon>
        <taxon>Pentapetalae</taxon>
        <taxon>rosids</taxon>
        <taxon>malvids</taxon>
        <taxon>Sapindales</taxon>
        <taxon>Sapindaceae</taxon>
        <taxon>Hippocastanoideae</taxon>
        <taxon>Acereae</taxon>
        <taxon>Dipteronia</taxon>
    </lineage>
</organism>
<evidence type="ECO:0000313" key="2">
    <source>
        <dbReference type="Proteomes" id="UP001280121"/>
    </source>
</evidence>
<dbReference type="PANTHER" id="PTHR33511">
    <property type="entry name" value="OS06G0632400 PROTEIN"/>
    <property type="match status" value="1"/>
</dbReference>
<dbReference type="EMBL" id="JANJYI010000006">
    <property type="protein sequence ID" value="KAK2644786.1"/>
    <property type="molecule type" value="Genomic_DNA"/>
</dbReference>
<sequence length="82" mass="9101">MAGGGYSRQRKSSSSCFSIFNIFKACCSSGEDDMMSDDGYYVSRICKSDEDGRTFSIAEPGIDRKATLFIDRFHSSRFSLAV</sequence>
<evidence type="ECO:0000313" key="1">
    <source>
        <dbReference type="EMBL" id="KAK2644786.1"/>
    </source>
</evidence>